<dbReference type="RefSeq" id="WP_068916264.1">
    <property type="nucleotide sequence ID" value="NZ_BAAAMC010000019.1"/>
</dbReference>
<proteinExistence type="predicted"/>
<dbReference type="EMBL" id="BLKT01000003">
    <property type="protein sequence ID" value="GFG60564.1"/>
    <property type="molecule type" value="Genomic_DNA"/>
</dbReference>
<protein>
    <submittedName>
        <fullName evidence="1">Phosphoribosylglycinamide formyltransferase</fullName>
    </submittedName>
</protein>
<keyword evidence="1" id="KW-0808">Transferase</keyword>
<name>A0A7I9WS45_9MYCO</name>
<dbReference type="InterPro" id="IPR058532">
    <property type="entry name" value="YjbR/MT2646/Rv2570-like"/>
</dbReference>
<dbReference type="AlphaFoldDB" id="A0A7I9WS45"/>
<evidence type="ECO:0000313" key="2">
    <source>
        <dbReference type="Proteomes" id="UP000465241"/>
    </source>
</evidence>
<keyword evidence="2" id="KW-1185">Reference proteome</keyword>
<reference evidence="1 2" key="1">
    <citation type="journal article" date="2019" name="Emerg. Microbes Infect.">
        <title>Comprehensive subspecies identification of 175 nontuberculous mycobacteria species based on 7547 genomic profiles.</title>
        <authorList>
            <person name="Matsumoto Y."/>
            <person name="Kinjo T."/>
            <person name="Motooka D."/>
            <person name="Nabeya D."/>
            <person name="Jung N."/>
            <person name="Uechi K."/>
            <person name="Horii T."/>
            <person name="Iida T."/>
            <person name="Fujita J."/>
            <person name="Nakamura S."/>
        </authorList>
    </citation>
    <scope>NUCLEOTIDE SEQUENCE [LARGE SCALE GENOMIC DNA]</scope>
    <source>
        <strain evidence="1 2">JCM 13392</strain>
    </source>
</reference>
<dbReference type="Gene3D" id="3.90.1150.30">
    <property type="match status" value="1"/>
</dbReference>
<accession>A0A7I9WS45</accession>
<evidence type="ECO:0000313" key="1">
    <source>
        <dbReference type="EMBL" id="GFG60564.1"/>
    </source>
</evidence>
<gene>
    <name evidence="1" type="ORF">MMUR_47000</name>
</gene>
<dbReference type="GO" id="GO:0016740">
    <property type="term" value="F:transferase activity"/>
    <property type="evidence" value="ECO:0007669"/>
    <property type="project" value="UniProtKB-KW"/>
</dbReference>
<dbReference type="InterPro" id="IPR038056">
    <property type="entry name" value="YjbR-like_sf"/>
</dbReference>
<organism evidence="1 2">
    <name type="scientific">Mycolicibacterium murale</name>
    <dbReference type="NCBI Taxonomy" id="182220"/>
    <lineage>
        <taxon>Bacteria</taxon>
        <taxon>Bacillati</taxon>
        <taxon>Actinomycetota</taxon>
        <taxon>Actinomycetes</taxon>
        <taxon>Mycobacteriales</taxon>
        <taxon>Mycobacteriaceae</taxon>
        <taxon>Mycolicibacterium</taxon>
    </lineage>
</organism>
<dbReference type="SUPFAM" id="SSF142906">
    <property type="entry name" value="YjbR-like"/>
    <property type="match status" value="1"/>
</dbReference>
<dbReference type="Pfam" id="PF04237">
    <property type="entry name" value="YjbR"/>
    <property type="match status" value="1"/>
</dbReference>
<comment type="caution">
    <text evidence="1">The sequence shown here is derived from an EMBL/GenBank/DDBJ whole genome shotgun (WGS) entry which is preliminary data.</text>
</comment>
<dbReference type="Proteomes" id="UP000465241">
    <property type="component" value="Unassembled WGS sequence"/>
</dbReference>
<sequence>MPHPIMFRDDDFGLAEVRRIALAFPGAFEKISHGRPVFYAPKSFVWYGGSSKQSGAVMRYDHAIIIKPAEAERPAFEQDQRFFYPMYLGPSGWLGFDLAAADVDWSEVAELIDTSYRLVASKTLIRELDQRTEGVS</sequence>